<comment type="caution">
    <text evidence="3">The sequence shown here is derived from an EMBL/GenBank/DDBJ whole genome shotgun (WGS) entry which is preliminary data.</text>
</comment>
<keyword evidence="4" id="KW-1185">Reference proteome</keyword>
<evidence type="ECO:0000313" key="5">
    <source>
        <dbReference type="Proteomes" id="UP000318669"/>
    </source>
</evidence>
<proteinExistence type="predicted"/>
<dbReference type="SUPFAM" id="SSF48452">
    <property type="entry name" value="TPR-like"/>
    <property type="match status" value="1"/>
</dbReference>
<dbReference type="PANTHER" id="PTHR10098">
    <property type="entry name" value="RAPSYN-RELATED"/>
    <property type="match status" value="1"/>
</dbReference>
<dbReference type="SMART" id="SM00028">
    <property type="entry name" value="TPR"/>
    <property type="match status" value="5"/>
</dbReference>
<feature type="domain" description="CHAT" evidence="1">
    <location>
        <begin position="902"/>
        <end position="1225"/>
    </location>
</feature>
<organism evidence="3 5">
    <name type="scientific">Flavobacterium gawalongense</name>
    <dbReference type="NCBI Taxonomy" id="2594432"/>
    <lineage>
        <taxon>Bacteria</taxon>
        <taxon>Pseudomonadati</taxon>
        <taxon>Bacteroidota</taxon>
        <taxon>Flavobacteriia</taxon>
        <taxon>Flavobacteriales</taxon>
        <taxon>Flavobacteriaceae</taxon>
        <taxon>Flavobacterium</taxon>
    </lineage>
</organism>
<accession>A0A553BDD8</accession>
<dbReference type="InterPro" id="IPR024983">
    <property type="entry name" value="CHAT_dom"/>
</dbReference>
<dbReference type="Proteomes" id="UP000318528">
    <property type="component" value="Unassembled WGS sequence"/>
</dbReference>
<dbReference type="PANTHER" id="PTHR10098:SF108">
    <property type="entry name" value="TETRATRICOPEPTIDE REPEAT PROTEIN 28"/>
    <property type="match status" value="1"/>
</dbReference>
<dbReference type="OrthoDB" id="9771112at2"/>
<evidence type="ECO:0000313" key="3">
    <source>
        <dbReference type="EMBL" id="TRX06259.1"/>
    </source>
</evidence>
<dbReference type="InterPro" id="IPR011990">
    <property type="entry name" value="TPR-like_helical_dom_sf"/>
</dbReference>
<dbReference type="InterPro" id="IPR019734">
    <property type="entry name" value="TPR_rpt"/>
</dbReference>
<dbReference type="AlphaFoldDB" id="A0A553BDD8"/>
<dbReference type="RefSeq" id="WP_143387471.1">
    <property type="nucleotide sequence ID" value="NZ_VJZL01000035.1"/>
</dbReference>
<sequence>MKKITGFILFIIYFPFAVYSQQWHQYSDSIISSIRKNDLEKASRFIELADIDLEKSNVIKDTIYADYLYRKGIANYFQSQYSLDFFKGALAIWDVSTKKNYSKVMNIHYFIGENYRAELNNDLAIKSYEKCYEINKKYHLPKRYNFSDAIYYLAFFDFKYKNYSNAKKYAEEYIEYNNETGINQFNFKYASAFEYKNDLKGQEEVLLQFLTTYNQKKLNNPILLFRINYELFLYYNQTNKLKETINYGEKAYEIYQKENLNSQEDLKLIILILISRYGELGDNINHDKYERLQYSYFPEDEENDYYSELDRLMKAGDFDAFKIKFNEYEGLLISKRNYDDLLDIYTLSITLFEQNALFKKGDIVKQIELIQKNKSSLSAENKLYFDMLLAEFFVMTNDYTEALKICNMHLNEKDVNLRLLFYKYKSICEMSLANGDAKKTAYKTLEIANSIYAGNDPQLLPYLSLILTVDVMGEDTNTTKIASKSLQILYDNKLEHTEVAIGIWHSLGNTAFNKKNLKDARVYYEMALQILESTKLISNSIYYYSSLLQLANVNMLENNFEKSLEYSNKVKLFLDNNTQIPQLAYGDYYDHLGHYYFYQDKFVEAKINYEKSFAIYGKNISNIRKINYILCDYFIDDDVDKTILSLEKYQKENKGSVRVLKIIYLLKFNSGDLIASRNILVSQLKTLISDNNQYFHLLSDNEKEILYKGFSDQFEFLNTHLLSNDPSFLKEYINFRFYSKSLLFSNAFKVNDDEVVKNQELYSELKSNTILINKTNESKEDDLKGLEDLKIRNREIEKFLSAKNAPLIVPTLKDLNLKLKVNEAYVEIIRINKQSRSATKKGIDIVNQFTDSIYYGAIVIKKNTTPKFIVLDDTNLLESNYFPDFQNHIQGKNKLEKDAVSYHLLFEKIDHELSTIDKIYLVTDGVYNSINVESIYNPNNQKYILDYLKVQLIQNVKRITDQKEFDNTTNLRAALFGNPDFDIASNSTKVNDPILERDVNMTLLSELKTKQKIGYLLGTEKEIQSVNAILKEANWSVDLYSMSNASEDNIKKLNSPDILHIATHGFFNKNSETDKKGINISNLINDNSSDNSYLKSGLLLAGAQNTLNEESLDSSNNGILSAEEAKGLDLKKTELVVLSACETGLGDNLVGEGVIGLQRAFMIAGAKSVIMSLWKVDDASAQKLMALFYTNWIKNKMSKSDAFYAAKLEMKKMYPQPYYWAGFVLLE</sequence>
<evidence type="ECO:0000259" key="1">
    <source>
        <dbReference type="Pfam" id="PF12770"/>
    </source>
</evidence>
<dbReference type="EMBL" id="VJZL01000035">
    <property type="protein sequence ID" value="TRX06259.1"/>
    <property type="molecule type" value="Genomic_DNA"/>
</dbReference>
<gene>
    <name evidence="3" type="ORF">FNW11_14800</name>
    <name evidence="2" type="ORF">FNW12_09640</name>
</gene>
<protein>
    <submittedName>
        <fullName evidence="3">CHAT domain-containing protein</fullName>
    </submittedName>
</protein>
<dbReference type="EMBL" id="VJZN01000014">
    <property type="protein sequence ID" value="TRX05873.1"/>
    <property type="molecule type" value="Genomic_DNA"/>
</dbReference>
<evidence type="ECO:0000313" key="4">
    <source>
        <dbReference type="Proteomes" id="UP000318528"/>
    </source>
</evidence>
<reference evidence="4 5" key="1">
    <citation type="submission" date="2019-07" db="EMBL/GenBank/DDBJ databases">
        <title>Novel species of Flavobacterium.</title>
        <authorList>
            <person name="Liu Q."/>
            <person name="Xin Y.-H."/>
        </authorList>
    </citation>
    <scope>NUCLEOTIDE SEQUENCE [LARGE SCALE GENOMIC DNA]</scope>
    <source>
        <strain evidence="2 4">GSP39</strain>
        <strain evidence="3 5">GSR22</strain>
    </source>
</reference>
<evidence type="ECO:0000313" key="2">
    <source>
        <dbReference type="EMBL" id="TRX05873.1"/>
    </source>
</evidence>
<dbReference type="Gene3D" id="1.25.40.10">
    <property type="entry name" value="Tetratricopeptide repeat domain"/>
    <property type="match status" value="2"/>
</dbReference>
<dbReference type="Pfam" id="PF12770">
    <property type="entry name" value="CHAT"/>
    <property type="match status" value="1"/>
</dbReference>
<name>A0A553BDD8_9FLAO</name>
<dbReference type="Proteomes" id="UP000318669">
    <property type="component" value="Unassembled WGS sequence"/>
</dbReference>